<dbReference type="GeneTree" id="ENSGT00940000177220"/>
<name>A0A8C9R070_SCLFO</name>
<organism evidence="1 2">
    <name type="scientific">Scleropages formosus</name>
    <name type="common">Asian bonytongue</name>
    <name type="synonym">Osteoglossum formosum</name>
    <dbReference type="NCBI Taxonomy" id="113540"/>
    <lineage>
        <taxon>Eukaryota</taxon>
        <taxon>Metazoa</taxon>
        <taxon>Chordata</taxon>
        <taxon>Craniata</taxon>
        <taxon>Vertebrata</taxon>
        <taxon>Euteleostomi</taxon>
        <taxon>Actinopterygii</taxon>
        <taxon>Neopterygii</taxon>
        <taxon>Teleostei</taxon>
        <taxon>Osteoglossocephala</taxon>
        <taxon>Osteoglossomorpha</taxon>
        <taxon>Osteoglossiformes</taxon>
        <taxon>Osteoglossidae</taxon>
        <taxon>Scleropages</taxon>
    </lineage>
</organism>
<sequence>FAASCRSMSVAYGLTCCSIKRIVSSETLSLDFFSWLMASDRTLLRDSLALWLNSLASLARFSLCSRVTLWAGTHAGMGTLTMEPSTSGLSLMLLSLRARTAAAVTCGPIKVMLITMRCGDFMEIWPSCLRGTLPFLVLTMMWSRAPGEGYIILLLLLVLSSLRLESTASMSSFTSCRLMMSSTSSALIFSLACGPFPLAGEGGGEVGKKEYITTTALKNCYLKGRTK</sequence>
<reference evidence="1" key="3">
    <citation type="submission" date="2025-09" db="UniProtKB">
        <authorList>
            <consortium name="Ensembl"/>
        </authorList>
    </citation>
    <scope>IDENTIFICATION</scope>
</reference>
<reference evidence="1 2" key="1">
    <citation type="submission" date="2019-04" db="EMBL/GenBank/DDBJ databases">
        <authorList>
            <consortium name="Wellcome Sanger Institute Data Sharing"/>
        </authorList>
    </citation>
    <scope>NUCLEOTIDE SEQUENCE [LARGE SCALE GENOMIC DNA]</scope>
</reference>
<proteinExistence type="predicted"/>
<keyword evidence="2" id="KW-1185">Reference proteome</keyword>
<accession>A0A8C9R070</accession>
<reference evidence="1" key="2">
    <citation type="submission" date="2025-08" db="UniProtKB">
        <authorList>
            <consortium name="Ensembl"/>
        </authorList>
    </citation>
    <scope>IDENTIFICATION</scope>
</reference>
<dbReference type="OrthoDB" id="8943482at2759"/>
<evidence type="ECO:0000313" key="1">
    <source>
        <dbReference type="Ensembl" id="ENSSFOP00015001713.2"/>
    </source>
</evidence>
<protein>
    <submittedName>
        <fullName evidence="1">Uncharacterized protein</fullName>
    </submittedName>
</protein>
<evidence type="ECO:0000313" key="2">
    <source>
        <dbReference type="Proteomes" id="UP000694397"/>
    </source>
</evidence>
<dbReference type="AlphaFoldDB" id="A0A8C9R070"/>
<dbReference type="Ensembl" id="ENSSFOT00015001752.2">
    <property type="protein sequence ID" value="ENSSFOP00015001713.2"/>
    <property type="gene ID" value="ENSSFOG00015001145.2"/>
</dbReference>
<dbReference type="Proteomes" id="UP000694397">
    <property type="component" value="Chromosome 6"/>
</dbReference>